<evidence type="ECO:0000313" key="5">
    <source>
        <dbReference type="EMBL" id="EHY64654.1"/>
    </source>
</evidence>
<organism evidence="5">
    <name type="scientific">Nematocida ausubeli (strain ATCC PRA-371 / ERTm2)</name>
    <name type="common">Nematode killer fungus</name>
    <dbReference type="NCBI Taxonomy" id="1913371"/>
    <lineage>
        <taxon>Eukaryota</taxon>
        <taxon>Fungi</taxon>
        <taxon>Fungi incertae sedis</taxon>
        <taxon>Microsporidia</taxon>
        <taxon>Nematocida</taxon>
    </lineage>
</organism>
<dbReference type="EMBL" id="JH604639">
    <property type="protein sequence ID" value="EHY64654.1"/>
    <property type="molecule type" value="Genomic_DNA"/>
</dbReference>
<proteinExistence type="inferred from homology"/>
<evidence type="ECO:0008006" key="8">
    <source>
        <dbReference type="Google" id="ProtNLM"/>
    </source>
</evidence>
<evidence type="ECO:0000313" key="7">
    <source>
        <dbReference type="Proteomes" id="UP000054524"/>
    </source>
</evidence>
<dbReference type="InterPro" id="IPR001063">
    <property type="entry name" value="Ribosomal_uL22"/>
</dbReference>
<comment type="similarity">
    <text evidence="1 4">Belongs to the universal ribosomal protein uL22 family.</text>
</comment>
<dbReference type="Proteomes" id="UP000054524">
    <property type="component" value="Unassembled WGS sequence"/>
</dbReference>
<gene>
    <name evidence="5" type="ORF">NERG_02273</name>
    <name evidence="6" type="ORF">NESG_01910</name>
</gene>
<evidence type="ECO:0000256" key="4">
    <source>
        <dbReference type="RuleBase" id="RU004005"/>
    </source>
</evidence>
<dbReference type="InterPro" id="IPR036394">
    <property type="entry name" value="Ribosomal_uL22_sf"/>
</dbReference>
<accession>H8ZFA2</accession>
<evidence type="ECO:0000256" key="3">
    <source>
        <dbReference type="ARBA" id="ARBA00023274"/>
    </source>
</evidence>
<dbReference type="HOGENOM" id="CLU_083987_0_1_1"/>
<protein>
    <recommendedName>
        <fullName evidence="8">Ribosomal protein L22</fullName>
    </recommendedName>
</protein>
<dbReference type="Proteomes" id="UP000005622">
    <property type="component" value="Unassembled WGS sequence"/>
</dbReference>
<dbReference type="PANTHER" id="PTHR11593:SF10">
    <property type="entry name" value="60S RIBOSOMAL PROTEIN L17"/>
    <property type="match status" value="1"/>
</dbReference>
<dbReference type="OrthoDB" id="10254664at2759"/>
<dbReference type="EMBL" id="AKIJ01000004">
    <property type="protein sequence ID" value="KFG25921.1"/>
    <property type="molecule type" value="Genomic_DNA"/>
</dbReference>
<dbReference type="Pfam" id="PF00237">
    <property type="entry name" value="Ribosomal_L22"/>
    <property type="match status" value="1"/>
</dbReference>
<dbReference type="STRING" id="944018.H8ZFA2"/>
<reference evidence="6" key="2">
    <citation type="submission" date="2012-10" db="EMBL/GenBank/DDBJ databases">
        <authorList>
            <consortium name="The Broad Institute Genome Sequencing Platform"/>
            <consortium name="The Broad Institute Genome Sequencing Center for Infectious Disease"/>
            <person name="Cuomo C."/>
            <person name="Troemel E."/>
            <person name="Walker B."/>
            <person name="Young S.K."/>
            <person name="Zeng Q."/>
            <person name="Gargeya S."/>
            <person name="Fitzgerald M."/>
            <person name="Haas B."/>
            <person name="Abouelleil A."/>
            <person name="Alvarado L."/>
            <person name="Arachchi H.M."/>
            <person name="Berlin A.M."/>
            <person name="Chapman S.B."/>
            <person name="Goldberg J."/>
            <person name="Griggs A."/>
            <person name="Gujja S."/>
            <person name="Hansen M."/>
            <person name="Howarth C."/>
            <person name="Imamovic A."/>
            <person name="Larimer J."/>
            <person name="McCowan C."/>
            <person name="Murphy C."/>
            <person name="Neiman D."/>
            <person name="Pearson M."/>
            <person name="Priest M."/>
            <person name="Roberts A."/>
            <person name="Saif S."/>
            <person name="Shea T."/>
            <person name="Sisk P."/>
            <person name="Sykes S."/>
            <person name="Wortman J."/>
            <person name="Nusbaum C."/>
            <person name="Birren B."/>
        </authorList>
    </citation>
    <scope>NUCLEOTIDE SEQUENCE</scope>
    <source>
        <strain evidence="6">ERTm6</strain>
    </source>
</reference>
<dbReference type="AlphaFoldDB" id="H8ZFA2"/>
<dbReference type="Gene3D" id="3.90.470.10">
    <property type="entry name" value="Ribosomal protein L22/L17"/>
    <property type="match status" value="1"/>
</dbReference>
<dbReference type="GO" id="GO:0022625">
    <property type="term" value="C:cytosolic large ribosomal subunit"/>
    <property type="evidence" value="ECO:0007669"/>
    <property type="project" value="TreeGrafter"/>
</dbReference>
<keyword evidence="3 4" id="KW-0687">Ribonucleoprotein</keyword>
<evidence type="ECO:0000256" key="1">
    <source>
        <dbReference type="ARBA" id="ARBA00009451"/>
    </source>
</evidence>
<dbReference type="GO" id="GO:0002181">
    <property type="term" value="P:cytoplasmic translation"/>
    <property type="evidence" value="ECO:0007669"/>
    <property type="project" value="TreeGrafter"/>
</dbReference>
<sequence>MKKVKTNYGYTPKNEDKAVKAAIKDAKISFKNTHQTVTILRGMWLVSAIKYLEDVLAHKRCIPMKRFNGGVPRVSQAKEFGALQGRWPEKSVIQAKTMLKNMQNIATEKGLDISKMKIMHAHVNRAPIIHNRTYRAHGRVTAWNKSPCHIQLIAEEQLGEIPAETAVKTIAEKRAQRKFVTLAVKGFLRGPHRKQMMRE</sequence>
<accession>A0A086J1A3</accession>
<dbReference type="SUPFAM" id="SSF54843">
    <property type="entry name" value="Ribosomal protein L22"/>
    <property type="match status" value="1"/>
</dbReference>
<evidence type="ECO:0000313" key="6">
    <source>
        <dbReference type="EMBL" id="KFG25921.1"/>
    </source>
</evidence>
<keyword evidence="7" id="KW-1185">Reference proteome</keyword>
<keyword evidence="2 4" id="KW-0689">Ribosomal protein</keyword>
<dbReference type="GO" id="GO:0003735">
    <property type="term" value="F:structural constituent of ribosome"/>
    <property type="evidence" value="ECO:0007669"/>
    <property type="project" value="InterPro"/>
</dbReference>
<reference evidence="5" key="1">
    <citation type="submission" date="2011-03" db="EMBL/GenBank/DDBJ databases">
        <title>The Genome Sequence of Nematocida sp1 strain ERTm2.</title>
        <authorList>
            <consortium name="The Broad Institute Genome Sequencing Platform"/>
            <consortium name="The Broad Institute Genome Sequencing Center for Infectious Disease"/>
            <person name="Cuomo C."/>
            <person name="Troemel E."/>
            <person name="Young S.K."/>
            <person name="Zeng Q."/>
            <person name="Gargeya S."/>
            <person name="Fitzgerald M."/>
            <person name="Haas B."/>
            <person name="Abouelleil A."/>
            <person name="Alvarado L."/>
            <person name="Arachchi H.M."/>
            <person name="Berlin A."/>
            <person name="Brown A."/>
            <person name="Chapman S.B."/>
            <person name="Chen Z."/>
            <person name="Dunbar C."/>
            <person name="Freedman E."/>
            <person name="Gearin G."/>
            <person name="Gellesch M."/>
            <person name="Goldberg J."/>
            <person name="Griggs A."/>
            <person name="Gujja S."/>
            <person name="Heilman E.R."/>
            <person name="Heiman D."/>
            <person name="Howarth C."/>
            <person name="Larson L."/>
            <person name="Lui A."/>
            <person name="MacDonald P.J.P."/>
            <person name="Mehta T."/>
            <person name="Montmayeur A."/>
            <person name="Murphy C."/>
            <person name="Neiman D."/>
            <person name="Pearson M."/>
            <person name="Priest M."/>
            <person name="Roberts A."/>
            <person name="Saif S."/>
            <person name="Shea T."/>
            <person name="Shenoy N."/>
            <person name="Sisk P."/>
            <person name="Stolte C."/>
            <person name="Sykes S."/>
            <person name="White J."/>
            <person name="Yandava C."/>
            <person name="Wortman J."/>
            <person name="Nusbaum C."/>
            <person name="Birren B."/>
        </authorList>
    </citation>
    <scope>NUCLEOTIDE SEQUENCE</scope>
    <source>
        <strain evidence="5">ERTm2</strain>
    </source>
</reference>
<dbReference type="NCBIfam" id="TIGR01038">
    <property type="entry name" value="uL22_arch_euk"/>
    <property type="match status" value="1"/>
</dbReference>
<reference evidence="6 7" key="3">
    <citation type="journal article" date="2014" name="Genome Announc.">
        <title>Genome Sequence of the Microsporidian Species Nematocida sp1 Strain ERTm6 (ATCC PRA-372).</title>
        <authorList>
            <person name="Bakowski M.A."/>
            <person name="Priest M."/>
            <person name="Young S."/>
            <person name="Cuomo C.A."/>
            <person name="Troemel E.R."/>
        </authorList>
    </citation>
    <scope>NUCLEOTIDE SEQUENCE [LARGE SCALE GENOMIC DNA]</scope>
    <source>
        <strain evidence="6 7">ERTm6</strain>
    </source>
</reference>
<name>H8ZFA2_NEMA1</name>
<evidence type="ECO:0000256" key="2">
    <source>
        <dbReference type="ARBA" id="ARBA00022980"/>
    </source>
</evidence>
<dbReference type="InterPro" id="IPR005721">
    <property type="entry name" value="Ribosomal_uL22_euk/arc"/>
</dbReference>
<dbReference type="PANTHER" id="PTHR11593">
    <property type="entry name" value="60S RIBOSOMAL PROTEIN L17"/>
    <property type="match status" value="1"/>
</dbReference>